<evidence type="ECO:0000313" key="4">
    <source>
        <dbReference type="Proteomes" id="UP001304243"/>
    </source>
</evidence>
<keyword evidence="4" id="KW-1185">Reference proteome</keyword>
<dbReference type="EMBL" id="JASEJX010000009">
    <property type="protein sequence ID" value="KAK4520612.1"/>
    <property type="molecule type" value="Genomic_DNA"/>
</dbReference>
<protein>
    <submittedName>
        <fullName evidence="3">Sphinganine kinase lcb4</fullName>
        <ecNumber evidence="3">2.7.1.91</ecNumber>
    </submittedName>
</protein>
<feature type="compositionally biased region" description="Basic and acidic residues" evidence="2">
    <location>
        <begin position="108"/>
        <end position="126"/>
    </location>
</feature>
<gene>
    <name evidence="3" type="primary">LCB4_1</name>
    <name evidence="3" type="ORF">ATC70_006490</name>
</gene>
<name>A0AAN7I477_9FUNG</name>
<evidence type="ECO:0000256" key="1">
    <source>
        <dbReference type="SAM" id="Coils"/>
    </source>
</evidence>
<dbReference type="AlphaFoldDB" id="A0AAN7I477"/>
<keyword evidence="3" id="KW-0808">Transferase</keyword>
<feature type="region of interest" description="Disordered" evidence="2">
    <location>
        <begin position="108"/>
        <end position="150"/>
    </location>
</feature>
<keyword evidence="3" id="KW-0418">Kinase</keyword>
<evidence type="ECO:0000256" key="2">
    <source>
        <dbReference type="SAM" id="MobiDB-lite"/>
    </source>
</evidence>
<accession>A0AAN7I477</accession>
<proteinExistence type="predicted"/>
<dbReference type="RefSeq" id="XP_064687278.1">
    <property type="nucleotide sequence ID" value="XM_064825764.1"/>
</dbReference>
<dbReference type="Proteomes" id="UP001304243">
    <property type="component" value="Unassembled WGS sequence"/>
</dbReference>
<organism evidence="3 4">
    <name type="scientific">Mucor velutinosus</name>
    <dbReference type="NCBI Taxonomy" id="708070"/>
    <lineage>
        <taxon>Eukaryota</taxon>
        <taxon>Fungi</taxon>
        <taxon>Fungi incertae sedis</taxon>
        <taxon>Mucoromycota</taxon>
        <taxon>Mucoromycotina</taxon>
        <taxon>Mucoromycetes</taxon>
        <taxon>Mucorales</taxon>
        <taxon>Mucorineae</taxon>
        <taxon>Mucoraceae</taxon>
        <taxon>Mucor</taxon>
    </lineage>
</organism>
<comment type="caution">
    <text evidence="3">The sequence shown here is derived from an EMBL/GenBank/DDBJ whole genome shotgun (WGS) entry which is preliminary data.</text>
</comment>
<dbReference type="EC" id="2.7.1.91" evidence="3"/>
<feature type="compositionally biased region" description="Low complexity" evidence="2">
    <location>
        <begin position="138"/>
        <end position="150"/>
    </location>
</feature>
<dbReference type="GeneID" id="89950176"/>
<dbReference type="GO" id="GO:0008481">
    <property type="term" value="F:sphingosine kinase activity"/>
    <property type="evidence" value="ECO:0007669"/>
    <property type="project" value="UniProtKB-EC"/>
</dbReference>
<reference evidence="3 4" key="1">
    <citation type="submission" date="2022-11" db="EMBL/GenBank/DDBJ databases">
        <title>Mucor velutinosus strain NIH1002 WGS.</title>
        <authorList>
            <person name="Subramanian P."/>
            <person name="Mullikin J.C."/>
            <person name="Segre J.A."/>
            <person name="Zelazny A.M."/>
        </authorList>
    </citation>
    <scope>NUCLEOTIDE SEQUENCE [LARGE SCALE GENOMIC DNA]</scope>
    <source>
        <strain evidence="3 4">NIH1002</strain>
    </source>
</reference>
<feature type="coiled-coil region" evidence="1">
    <location>
        <begin position="250"/>
        <end position="277"/>
    </location>
</feature>
<keyword evidence="1" id="KW-0175">Coiled coil</keyword>
<evidence type="ECO:0000313" key="3">
    <source>
        <dbReference type="EMBL" id="KAK4520612.1"/>
    </source>
</evidence>
<sequence length="313" mass="36023">MGFFNTTPRNLIFVPAIDPTTAADRHCYRTHKAANTTLTHVMHLFEEKNKYPPVPVSGPLPIKANGAIVVNRPGQQTAASIRSLPLYLQGYESDNEQEELVCISEKKAAQPKEKAQENIAEAKEKEEQEEEEDEYHTTTESSISDNTSSDSNAYNVVHLVHEENHRLRQQILLEREQNEKHRLAKDHYEQELILAKQYIKSLQRATDRFQRILSSGFGTTQSHTAKQLRRQSTGAYFTDVSSTLPTNAMAISYEHKLQILLNEIEAMEQDEMESTKRMTIQRNECDKLMRKIKFKNDIIRQLAYDLQFAKSSR</sequence>